<evidence type="ECO:0000313" key="5">
    <source>
        <dbReference type="EMBL" id="KAJ8906135.1"/>
    </source>
</evidence>
<dbReference type="InterPro" id="IPR007213">
    <property type="entry name" value="Ppm1/Ppm2/Tcmp"/>
</dbReference>
<dbReference type="EMBL" id="JAMWBK010000004">
    <property type="protein sequence ID" value="KAJ8906135.1"/>
    <property type="molecule type" value="Genomic_DNA"/>
</dbReference>
<dbReference type="GO" id="GO:0032259">
    <property type="term" value="P:methylation"/>
    <property type="evidence" value="ECO:0007669"/>
    <property type="project" value="UniProtKB-KW"/>
</dbReference>
<proteinExistence type="inferred from homology"/>
<dbReference type="SUPFAM" id="SSF53335">
    <property type="entry name" value="S-adenosyl-L-methionine-dependent methyltransferases"/>
    <property type="match status" value="1"/>
</dbReference>
<dbReference type="GO" id="GO:0008168">
    <property type="term" value="F:methyltransferase activity"/>
    <property type="evidence" value="ECO:0007669"/>
    <property type="project" value="UniProtKB-KW"/>
</dbReference>
<dbReference type="Gene3D" id="3.40.50.150">
    <property type="entry name" value="Vaccinia Virus protein VP39"/>
    <property type="match status" value="1"/>
</dbReference>
<dbReference type="PANTHER" id="PTHR43619:SF2">
    <property type="entry name" value="S-ADENOSYL-L-METHIONINE-DEPENDENT METHYLTRANSFERASES SUPERFAMILY PROTEIN"/>
    <property type="match status" value="1"/>
</dbReference>
<dbReference type="NCBIfam" id="TIGR00027">
    <property type="entry name" value="mthyl_TIGR00027"/>
    <property type="match status" value="1"/>
</dbReference>
<name>A0AAV8UU96_9RHOD</name>
<dbReference type="PANTHER" id="PTHR43619">
    <property type="entry name" value="S-ADENOSYL-L-METHIONINE-DEPENDENT METHYLTRANSFERASE YKTD-RELATED"/>
    <property type="match status" value="1"/>
</dbReference>
<keyword evidence="3" id="KW-0808">Transferase</keyword>
<evidence type="ECO:0000256" key="1">
    <source>
        <dbReference type="ARBA" id="ARBA00008138"/>
    </source>
</evidence>
<dbReference type="InterPro" id="IPR029063">
    <property type="entry name" value="SAM-dependent_MTases_sf"/>
</dbReference>
<feature type="signal peptide" evidence="4">
    <location>
        <begin position="1"/>
        <end position="18"/>
    </location>
</feature>
<gene>
    <name evidence="5" type="ORF">NDN08_002632</name>
</gene>
<reference evidence="5 6" key="1">
    <citation type="journal article" date="2023" name="Nat. Commun.">
        <title>Origin of minicircular mitochondrial genomes in red algae.</title>
        <authorList>
            <person name="Lee Y."/>
            <person name="Cho C.H."/>
            <person name="Lee Y.M."/>
            <person name="Park S.I."/>
            <person name="Yang J.H."/>
            <person name="West J.A."/>
            <person name="Bhattacharya D."/>
            <person name="Yoon H.S."/>
        </authorList>
    </citation>
    <scope>NUCLEOTIDE SEQUENCE [LARGE SCALE GENOMIC DNA]</scope>
    <source>
        <strain evidence="5 6">CCMP1338</strain>
        <tissue evidence="5">Whole cell</tissue>
    </source>
</reference>
<dbReference type="Proteomes" id="UP001157974">
    <property type="component" value="Unassembled WGS sequence"/>
</dbReference>
<dbReference type="AlphaFoldDB" id="A0AAV8UU96"/>
<comment type="caution">
    <text evidence="5">The sequence shown here is derived from an EMBL/GenBank/DDBJ whole genome shotgun (WGS) entry which is preliminary data.</text>
</comment>
<keyword evidence="6" id="KW-1185">Reference proteome</keyword>
<sequence length="339" mass="37773">MVLVWFLGLAAVATVCRLRRSKTSSEKKTGSAAKINEDLVAYSSQIICIRRAVESEQENPLFVDPLAAVLAGDYEGDGKRSPRISIRTKYFDDFLESAVSTGTVKQIVLPAAGMDSRAYRLVVPEDATTYEIDQEIVVETKEKLIAEASEAFVPKCHLKRIRADLNNKNWGEKLIEAGFKPSEPSVWLLEGLLYYLTEDQVISLFQTISTLLTEESTLLASLTRGSRKDNRGKRFNLRIKACISVLSKLSVRFRDLTSSVSRCSMADIDKLDSKRPATAPSLTSKFKWSCDKPEEFFSSLNFTVVDSVPVGSEKANYGIWNRPDVSSVIYVSMKPRTGD</sequence>
<organism evidence="5 6">
    <name type="scientific">Rhodosorus marinus</name>
    <dbReference type="NCBI Taxonomy" id="101924"/>
    <lineage>
        <taxon>Eukaryota</taxon>
        <taxon>Rhodophyta</taxon>
        <taxon>Stylonematophyceae</taxon>
        <taxon>Stylonematales</taxon>
        <taxon>Stylonemataceae</taxon>
        <taxon>Rhodosorus</taxon>
    </lineage>
</organism>
<keyword evidence="2" id="KW-0489">Methyltransferase</keyword>
<evidence type="ECO:0000256" key="4">
    <source>
        <dbReference type="SAM" id="SignalP"/>
    </source>
</evidence>
<evidence type="ECO:0000256" key="3">
    <source>
        <dbReference type="ARBA" id="ARBA00022679"/>
    </source>
</evidence>
<evidence type="ECO:0000256" key="2">
    <source>
        <dbReference type="ARBA" id="ARBA00022603"/>
    </source>
</evidence>
<feature type="chain" id="PRO_5043619867" evidence="4">
    <location>
        <begin position="19"/>
        <end position="339"/>
    </location>
</feature>
<protein>
    <submittedName>
        <fullName evidence="5">Uncharacterized protein</fullName>
    </submittedName>
</protein>
<dbReference type="InterPro" id="IPR011610">
    <property type="entry name" value="SAM_mthyl_Trfase_ML2640-like"/>
</dbReference>
<dbReference type="Pfam" id="PF04072">
    <property type="entry name" value="LCM"/>
    <property type="match status" value="1"/>
</dbReference>
<comment type="similarity">
    <text evidence="1">Belongs to the UPF0677 family.</text>
</comment>
<accession>A0AAV8UU96</accession>
<evidence type="ECO:0000313" key="6">
    <source>
        <dbReference type="Proteomes" id="UP001157974"/>
    </source>
</evidence>
<keyword evidence="4" id="KW-0732">Signal</keyword>